<comment type="caution">
    <text evidence="2">The sequence shown here is derived from an EMBL/GenBank/DDBJ whole genome shotgun (WGS) entry which is preliminary data.</text>
</comment>
<keyword evidence="1" id="KW-0812">Transmembrane</keyword>
<keyword evidence="3" id="KW-1185">Reference proteome</keyword>
<organism evidence="2 3">
    <name type="scientific">Marinococcus halophilus</name>
    <dbReference type="NCBI Taxonomy" id="1371"/>
    <lineage>
        <taxon>Bacteria</taxon>
        <taxon>Bacillati</taxon>
        <taxon>Bacillota</taxon>
        <taxon>Bacilli</taxon>
        <taxon>Bacillales</taxon>
        <taxon>Bacillaceae</taxon>
        <taxon>Marinococcus</taxon>
    </lineage>
</organism>
<gene>
    <name evidence="2" type="ORF">MHA01_11730</name>
</gene>
<dbReference type="RefSeq" id="WP_079476368.1">
    <property type="nucleotide sequence ID" value="NZ_BJUN01000005.1"/>
</dbReference>
<evidence type="ECO:0000313" key="3">
    <source>
        <dbReference type="Proteomes" id="UP000321051"/>
    </source>
</evidence>
<evidence type="ECO:0008006" key="4">
    <source>
        <dbReference type="Google" id="ProtNLM"/>
    </source>
</evidence>
<accession>A0A510Y4J5</accession>
<protein>
    <recommendedName>
        <fullName evidence="4">DUF4181 domain-containing protein</fullName>
    </recommendedName>
</protein>
<dbReference type="EMBL" id="BJUN01000005">
    <property type="protein sequence ID" value="GEK58268.1"/>
    <property type="molecule type" value="Genomic_DNA"/>
</dbReference>
<evidence type="ECO:0000313" key="2">
    <source>
        <dbReference type="EMBL" id="GEK58268.1"/>
    </source>
</evidence>
<evidence type="ECO:0000256" key="1">
    <source>
        <dbReference type="SAM" id="Phobius"/>
    </source>
</evidence>
<reference evidence="2 3" key="1">
    <citation type="submission" date="2019-07" db="EMBL/GenBank/DDBJ databases">
        <title>Whole genome shotgun sequence of Marinococcus halophilus NBRC 102359.</title>
        <authorList>
            <person name="Hosoyama A."/>
            <person name="Uohara A."/>
            <person name="Ohji S."/>
            <person name="Ichikawa N."/>
        </authorList>
    </citation>
    <scope>NUCLEOTIDE SEQUENCE [LARGE SCALE GENOMIC DNA]</scope>
    <source>
        <strain evidence="2 3">NBRC 102359</strain>
    </source>
</reference>
<keyword evidence="1" id="KW-1133">Transmembrane helix</keyword>
<sequence length="116" mass="13398">MPEYFSIAVLASILLRFPLEIWIVPKGAVTIKETRGQYWSFGILIVALVLIMIPTFTVDTYSQGYIPLFMLSVLMLFGAAQAWLEWYFAYEAKEYIVSTIITLFFIVSYFALELLF</sequence>
<feature type="transmembrane region" description="Helical" evidence="1">
    <location>
        <begin position="6"/>
        <end position="24"/>
    </location>
</feature>
<feature type="transmembrane region" description="Helical" evidence="1">
    <location>
        <begin position="95"/>
        <end position="112"/>
    </location>
</feature>
<feature type="transmembrane region" description="Helical" evidence="1">
    <location>
        <begin position="64"/>
        <end position="83"/>
    </location>
</feature>
<dbReference type="AlphaFoldDB" id="A0A510Y4J5"/>
<feature type="transmembrane region" description="Helical" evidence="1">
    <location>
        <begin position="36"/>
        <end position="58"/>
    </location>
</feature>
<dbReference type="STRING" id="1371.GCA_900166605_02666"/>
<keyword evidence="1" id="KW-0472">Membrane</keyword>
<name>A0A510Y4J5_MARHA</name>
<dbReference type="Pfam" id="PF13789">
    <property type="entry name" value="DUF4181"/>
    <property type="match status" value="1"/>
</dbReference>
<dbReference type="InterPro" id="IPR025441">
    <property type="entry name" value="DUF4181"/>
</dbReference>
<proteinExistence type="predicted"/>
<dbReference type="OrthoDB" id="2455559at2"/>
<dbReference type="Proteomes" id="UP000321051">
    <property type="component" value="Unassembled WGS sequence"/>
</dbReference>